<accession>A0A1H1RSZ9</accession>
<dbReference type="EMBL" id="LT629751">
    <property type="protein sequence ID" value="SDS38828.1"/>
    <property type="molecule type" value="Genomic_DNA"/>
</dbReference>
<dbReference type="SUPFAM" id="SSF51182">
    <property type="entry name" value="RmlC-like cupins"/>
    <property type="match status" value="1"/>
</dbReference>
<dbReference type="CDD" id="cd06989">
    <property type="entry name" value="cupin_DRT102"/>
    <property type="match status" value="1"/>
</dbReference>
<gene>
    <name evidence="2" type="ORF">SAMN05216221_1711</name>
</gene>
<dbReference type="AlphaFoldDB" id="A0A1H1RSZ9"/>
<dbReference type="STRING" id="1392877.SAMN05216221_1711"/>
<keyword evidence="3" id="KW-1185">Reference proteome</keyword>
<evidence type="ECO:0000256" key="1">
    <source>
        <dbReference type="SAM" id="SignalP"/>
    </source>
</evidence>
<dbReference type="RefSeq" id="WP_090348542.1">
    <property type="nucleotide sequence ID" value="NZ_LT629751.1"/>
</dbReference>
<evidence type="ECO:0000313" key="2">
    <source>
        <dbReference type="EMBL" id="SDS38828.1"/>
    </source>
</evidence>
<dbReference type="InterPro" id="IPR014710">
    <property type="entry name" value="RmlC-like_jellyroll"/>
</dbReference>
<dbReference type="Gene3D" id="2.60.120.10">
    <property type="entry name" value="Jelly Rolls"/>
    <property type="match status" value="1"/>
</dbReference>
<organism evidence="2 3">
    <name type="scientific">Pseudomonas oryzae</name>
    <dbReference type="NCBI Taxonomy" id="1392877"/>
    <lineage>
        <taxon>Bacteria</taxon>
        <taxon>Pseudomonadati</taxon>
        <taxon>Pseudomonadota</taxon>
        <taxon>Gammaproteobacteria</taxon>
        <taxon>Pseudomonadales</taxon>
        <taxon>Pseudomonadaceae</taxon>
        <taxon>Pseudomonas</taxon>
    </lineage>
</organism>
<proteinExistence type="predicted"/>
<keyword evidence="1" id="KW-0732">Signal</keyword>
<feature type="signal peptide" evidence="1">
    <location>
        <begin position="1"/>
        <end position="25"/>
    </location>
</feature>
<evidence type="ECO:0008006" key="4">
    <source>
        <dbReference type="Google" id="ProtNLM"/>
    </source>
</evidence>
<dbReference type="OrthoDB" id="1433532at2"/>
<dbReference type="InterPro" id="IPR011051">
    <property type="entry name" value="RmlC_Cupin_sf"/>
</dbReference>
<name>A0A1H1RSZ9_9PSED</name>
<reference evidence="3" key="1">
    <citation type="submission" date="2016-10" db="EMBL/GenBank/DDBJ databases">
        <authorList>
            <person name="Varghese N."/>
            <person name="Submissions S."/>
        </authorList>
    </citation>
    <scope>NUCLEOTIDE SEQUENCE [LARGE SCALE GENOMIC DNA]</scope>
    <source>
        <strain evidence="3">KCTC 32247</strain>
    </source>
</reference>
<sequence>MNIINSVAIAVTLTAGSLAAPIAWADTQSAGPGFISVSASELKWVDAPSVGPGAQIAVIEGDLKAAVPITFRLKLPPDFKIGVHTHPVFERVTVLSGTFYFATGDKFDAMTAKAYTAGDAVMIPPGMPMYAETRKEGAILQIHGTGPWGISFLDPKDAPVKN</sequence>
<feature type="chain" id="PRO_5009259247" description="Cupin" evidence="1">
    <location>
        <begin position="26"/>
        <end position="162"/>
    </location>
</feature>
<protein>
    <recommendedName>
        <fullName evidence="4">Cupin</fullName>
    </recommendedName>
</protein>
<evidence type="ECO:0000313" key="3">
    <source>
        <dbReference type="Proteomes" id="UP000243359"/>
    </source>
</evidence>
<dbReference type="Proteomes" id="UP000243359">
    <property type="component" value="Chromosome I"/>
</dbReference>